<evidence type="ECO:0000259" key="1">
    <source>
        <dbReference type="SMART" id="SM00156"/>
    </source>
</evidence>
<dbReference type="Pfam" id="PF00149">
    <property type="entry name" value="Metallophos"/>
    <property type="match status" value="1"/>
</dbReference>
<accession>A0A915LPZ8</accession>
<dbReference type="PANTHER" id="PTHR11668:SF199">
    <property type="entry name" value="SERINE_THREONINE-PROTEIN PHOSPHATASE"/>
    <property type="match status" value="1"/>
</dbReference>
<feature type="domain" description="Serine/threonine specific protein phosphatases" evidence="1">
    <location>
        <begin position="29"/>
        <end position="223"/>
    </location>
</feature>
<organism evidence="2 3">
    <name type="scientific">Meloidogyne javanica</name>
    <name type="common">Root-knot nematode worm</name>
    <dbReference type="NCBI Taxonomy" id="6303"/>
    <lineage>
        <taxon>Eukaryota</taxon>
        <taxon>Metazoa</taxon>
        <taxon>Ecdysozoa</taxon>
        <taxon>Nematoda</taxon>
        <taxon>Chromadorea</taxon>
        <taxon>Rhabditida</taxon>
        <taxon>Tylenchina</taxon>
        <taxon>Tylenchomorpha</taxon>
        <taxon>Tylenchoidea</taxon>
        <taxon>Meloidogynidae</taxon>
        <taxon>Meloidogyninae</taxon>
        <taxon>Meloidogyne</taxon>
        <taxon>Meloidogyne incognita group</taxon>
    </lineage>
</organism>
<dbReference type="GO" id="GO:0005737">
    <property type="term" value="C:cytoplasm"/>
    <property type="evidence" value="ECO:0007669"/>
    <property type="project" value="TreeGrafter"/>
</dbReference>
<proteinExistence type="predicted"/>
<sequence>DNGTTEDDLGGGGWSHRAHFADELAALHATAGDIKALCNSAIEVLRVQPSLVEIDPPVVVCGDIHGQFSDLMRIFSRVGFPPLKNFLFLGGMHGGISDHLRSLDQLRSLRRPVPDFDAANPTIELDLLWADPENGVQGCVRSPRGASVMFGEDVVARICKQLDIDLVVRAHQVVQDGAEFFANRKLITLFSAPHYAAQYNNAGATMFIDENLRCSFQVFQPAG</sequence>
<name>A0A915LPZ8_MELJA</name>
<dbReference type="GO" id="GO:0046872">
    <property type="term" value="F:metal ion binding"/>
    <property type="evidence" value="ECO:0007669"/>
    <property type="project" value="UniProtKB-KW"/>
</dbReference>
<dbReference type="GO" id="GO:0004722">
    <property type="term" value="F:protein serine/threonine phosphatase activity"/>
    <property type="evidence" value="ECO:0007669"/>
    <property type="project" value="UniProtKB-EC"/>
</dbReference>
<protein>
    <submittedName>
        <fullName evidence="3">Serine/threonine specific protein phosphatases domain-containing protein</fullName>
    </submittedName>
</protein>
<dbReference type="InterPro" id="IPR050341">
    <property type="entry name" value="PP1_catalytic_subunit"/>
</dbReference>
<dbReference type="WBParaSite" id="scaffold14059_cov160.g17245">
    <property type="protein sequence ID" value="scaffold14059_cov160.g17245"/>
    <property type="gene ID" value="scaffold14059_cov160.g17245"/>
</dbReference>
<dbReference type="InterPro" id="IPR004843">
    <property type="entry name" value="Calcineurin-like_PHP"/>
</dbReference>
<dbReference type="Proteomes" id="UP000887561">
    <property type="component" value="Unplaced"/>
</dbReference>
<dbReference type="SUPFAM" id="SSF56300">
    <property type="entry name" value="Metallo-dependent phosphatases"/>
    <property type="match status" value="1"/>
</dbReference>
<dbReference type="Gene3D" id="3.60.21.10">
    <property type="match status" value="2"/>
</dbReference>
<dbReference type="InterPro" id="IPR029052">
    <property type="entry name" value="Metallo-depent_PP-like"/>
</dbReference>
<dbReference type="GO" id="GO:0005634">
    <property type="term" value="C:nucleus"/>
    <property type="evidence" value="ECO:0007669"/>
    <property type="project" value="TreeGrafter"/>
</dbReference>
<evidence type="ECO:0000313" key="2">
    <source>
        <dbReference type="Proteomes" id="UP000887561"/>
    </source>
</evidence>
<dbReference type="AlphaFoldDB" id="A0A915LPZ8"/>
<dbReference type="InterPro" id="IPR006186">
    <property type="entry name" value="Ser/Thr-sp_prot-phosphatase"/>
</dbReference>
<reference evidence="3" key="1">
    <citation type="submission" date="2022-11" db="UniProtKB">
        <authorList>
            <consortium name="WormBaseParasite"/>
        </authorList>
    </citation>
    <scope>IDENTIFICATION</scope>
</reference>
<dbReference type="SMART" id="SM00156">
    <property type="entry name" value="PP2Ac"/>
    <property type="match status" value="1"/>
</dbReference>
<evidence type="ECO:0000313" key="3">
    <source>
        <dbReference type="WBParaSite" id="scaffold14059_cov160.g17245"/>
    </source>
</evidence>
<keyword evidence="2" id="KW-1185">Reference proteome</keyword>
<dbReference type="PANTHER" id="PTHR11668">
    <property type="entry name" value="SERINE/THREONINE PROTEIN PHOSPHATASE"/>
    <property type="match status" value="1"/>
</dbReference>